<dbReference type="InterPro" id="IPR038352">
    <property type="entry name" value="Imelysin_sf"/>
</dbReference>
<dbReference type="EMBL" id="PTIT01000003">
    <property type="protein sequence ID" value="PPK53064.1"/>
    <property type="molecule type" value="Genomic_DNA"/>
</dbReference>
<keyword evidence="8" id="KW-1185">Reference proteome</keyword>
<evidence type="ECO:0000259" key="4">
    <source>
        <dbReference type="Pfam" id="PF09375"/>
    </source>
</evidence>
<name>A0A2S6G9N5_9GAMM</name>
<dbReference type="InterPro" id="IPR034984">
    <property type="entry name" value="Imelysin-like_IPPA"/>
</dbReference>
<dbReference type="OrthoDB" id="5729110at2"/>
<feature type="chain" id="PRO_5015522114" description="Imelysin-like domain-containing protein" evidence="3">
    <location>
        <begin position="22"/>
        <end position="346"/>
    </location>
</feature>
<dbReference type="CDD" id="cd14659">
    <property type="entry name" value="Imelysin-like_IPPA"/>
    <property type="match status" value="1"/>
</dbReference>
<dbReference type="InterPro" id="IPR018976">
    <property type="entry name" value="Imelysin-like"/>
</dbReference>
<dbReference type="Proteomes" id="UP000239446">
    <property type="component" value="Unassembled WGS sequence"/>
</dbReference>
<keyword evidence="2 3" id="KW-0732">Signal</keyword>
<gene>
    <name evidence="6" type="ORF">B0H24_1003138</name>
    <name evidence="5" type="ORF">BY455_103138</name>
</gene>
<proteinExistence type="predicted"/>
<comment type="caution">
    <text evidence="6">The sequence shown here is derived from an EMBL/GenBank/DDBJ whole genome shotgun (WGS) entry which is preliminary data.</text>
</comment>
<protein>
    <recommendedName>
        <fullName evidence="4">Imelysin-like domain-containing protein</fullName>
    </recommendedName>
</protein>
<evidence type="ECO:0000313" key="8">
    <source>
        <dbReference type="Proteomes" id="UP000239648"/>
    </source>
</evidence>
<evidence type="ECO:0000313" key="5">
    <source>
        <dbReference type="EMBL" id="PPK53064.1"/>
    </source>
</evidence>
<dbReference type="Pfam" id="PF09375">
    <property type="entry name" value="Peptidase_M75"/>
    <property type="match status" value="1"/>
</dbReference>
<reference evidence="5 8" key="1">
    <citation type="submission" date="2018-02" db="EMBL/GenBank/DDBJ databases">
        <title>Deep subsurface shale carbon reservoir microbial communities from Ohio and West Virginia, USA.</title>
        <authorList>
            <person name="Wrighton K."/>
        </authorList>
    </citation>
    <scope>NUCLEOTIDE SEQUENCE [LARGE SCALE GENOMIC DNA]</scope>
    <source>
        <strain evidence="5 8">UTICA-S1B6</strain>
    </source>
</reference>
<evidence type="ECO:0000313" key="7">
    <source>
        <dbReference type="Proteomes" id="UP000239446"/>
    </source>
</evidence>
<dbReference type="RefSeq" id="WP_104415137.1">
    <property type="nucleotide sequence ID" value="NZ_PTIT01000003.1"/>
</dbReference>
<evidence type="ECO:0000256" key="1">
    <source>
        <dbReference type="ARBA" id="ARBA00004196"/>
    </source>
</evidence>
<organism evidence="6 7">
    <name type="scientific">Marinobacter persicus</name>
    <dbReference type="NCBI Taxonomy" id="930118"/>
    <lineage>
        <taxon>Bacteria</taxon>
        <taxon>Pseudomonadati</taxon>
        <taxon>Pseudomonadota</taxon>
        <taxon>Gammaproteobacteria</taxon>
        <taxon>Pseudomonadales</taxon>
        <taxon>Marinobacteraceae</taxon>
        <taxon>Marinobacter</taxon>
    </lineage>
</organism>
<dbReference type="Gene3D" id="1.20.1420.20">
    <property type="entry name" value="M75 peptidase, HXXE motif"/>
    <property type="match status" value="1"/>
</dbReference>
<feature type="signal peptide" evidence="3">
    <location>
        <begin position="1"/>
        <end position="21"/>
    </location>
</feature>
<dbReference type="AlphaFoldDB" id="A0A2S6G9N5"/>
<evidence type="ECO:0000256" key="3">
    <source>
        <dbReference type="SAM" id="SignalP"/>
    </source>
</evidence>
<accession>A0A2S6G9N5</accession>
<dbReference type="EMBL" id="PTIU01000003">
    <property type="protein sequence ID" value="PPK55941.1"/>
    <property type="molecule type" value="Genomic_DNA"/>
</dbReference>
<dbReference type="GO" id="GO:0030313">
    <property type="term" value="C:cell envelope"/>
    <property type="evidence" value="ECO:0007669"/>
    <property type="project" value="UniProtKB-SubCell"/>
</dbReference>
<feature type="domain" description="Imelysin-like" evidence="4">
    <location>
        <begin position="41"/>
        <end position="324"/>
    </location>
</feature>
<evidence type="ECO:0000256" key="2">
    <source>
        <dbReference type="ARBA" id="ARBA00022729"/>
    </source>
</evidence>
<dbReference type="Proteomes" id="UP000239648">
    <property type="component" value="Unassembled WGS sequence"/>
</dbReference>
<reference evidence="6 7" key="2">
    <citation type="submission" date="2018-02" db="EMBL/GenBank/DDBJ databases">
        <title>Subsurface microbial communities from deep shales in Ohio and West Virginia, USA.</title>
        <authorList>
            <person name="Wrighton K."/>
        </authorList>
    </citation>
    <scope>NUCLEOTIDE SEQUENCE [LARGE SCALE GENOMIC DNA]</scope>
    <source>
        <strain evidence="6 7">UTICA-S1B9</strain>
    </source>
</reference>
<sequence>MKLFSQALCLSVAAFAFNAQAANPSQIEAQARKLWHDNIETGYQHLNEQTREFAQRAERWCAGHTAEGRKEVEQAWQEAFLAWQAVRFVDFGPVEANNRAWQFQFWPDSKNLIARKARYLLSADQAPAPSTIEDAGVAAQGFPMAEYLLFDEKFNNSDRALPAERSCRVLSLLAGHISSNTDKLLNDWQAFEEPYLSNDQYRDASVRAGMNALEILEERRLAQPMGLRGTGKRSVYTADAWRSSKSLATVQASLEGLKQYFLPSLLQLLRNSDQPELADRIEAQFEEVLENFPALDTPMAPLLANDHEFARLQGLWVDVSQLTTLVNDQAAVAIGVVRGFNSSDGD</sequence>
<comment type="subcellular location">
    <subcellularLocation>
        <location evidence="1">Cell envelope</location>
    </subcellularLocation>
</comment>
<evidence type="ECO:0000313" key="6">
    <source>
        <dbReference type="EMBL" id="PPK55941.1"/>
    </source>
</evidence>